<name>A0A6A6GR03_9PEZI</name>
<dbReference type="EMBL" id="ML992501">
    <property type="protein sequence ID" value="KAF2228184.1"/>
    <property type="molecule type" value="Genomic_DNA"/>
</dbReference>
<evidence type="ECO:0000256" key="4">
    <source>
        <dbReference type="ARBA" id="ARBA00022737"/>
    </source>
</evidence>
<dbReference type="OrthoDB" id="1658at2759"/>
<evidence type="ECO:0000256" key="7">
    <source>
        <dbReference type="SAM" id="MobiDB-lite"/>
    </source>
</evidence>
<keyword evidence="3 6" id="KW-0808">Transferase</keyword>
<gene>
    <name evidence="8" type="ORF">BDZ85DRAFT_255555</name>
</gene>
<dbReference type="Proteomes" id="UP000799538">
    <property type="component" value="Unassembled WGS sequence"/>
</dbReference>
<evidence type="ECO:0000256" key="3">
    <source>
        <dbReference type="ARBA" id="ARBA00022679"/>
    </source>
</evidence>
<dbReference type="Gene3D" id="1.25.40.120">
    <property type="entry name" value="Protein prenylyltransferase"/>
    <property type="match status" value="1"/>
</dbReference>
<dbReference type="EC" id="2.5.1.60" evidence="6"/>
<dbReference type="AlphaFoldDB" id="A0A6A6GR03"/>
<sequence>MASHGVARSARRELSASEKAKEQKHISQYQSLVAQVQDLYRQNDYTSSSLQLTTALLSQNPEFYTIWNYRRQILSSVFSTELSSPARPASPSQTPDAEALNSAQREISLLIREDLAFLLPLQKFNPKVYWLWNHRAWLLGQASAHLPITTARQFWREELGLVEKMLGRDERNFHGWGYRREVVAALEELRYRELVAEKDTDSEQELGEEARTGLRREASLAKQEFEYADRMVRANLSNFSAWHHRLRQIYRLLEGKGDTDEARKGMFDAELELVTEGLWVCTGPKDQSLWFYHLDLMATLDPDAREEFRILKGINDQERRGYVEKQTEAVKEILEDNEDCKWVYQALLDLAQLYKRIGGQADDDEMRNWLDQLEKLDPLRKLRWLDLLKKLNL</sequence>
<feature type="region of interest" description="Disordered" evidence="7">
    <location>
        <begin position="1"/>
        <end position="22"/>
    </location>
</feature>
<evidence type="ECO:0000256" key="2">
    <source>
        <dbReference type="ARBA" id="ARBA00022602"/>
    </source>
</evidence>
<dbReference type="Pfam" id="PF01239">
    <property type="entry name" value="PPTA"/>
    <property type="match status" value="4"/>
</dbReference>
<keyword evidence="9" id="KW-1185">Reference proteome</keyword>
<evidence type="ECO:0000313" key="8">
    <source>
        <dbReference type="EMBL" id="KAF2228184.1"/>
    </source>
</evidence>
<evidence type="ECO:0000313" key="9">
    <source>
        <dbReference type="Proteomes" id="UP000799538"/>
    </source>
</evidence>
<comment type="function">
    <text evidence="6">Catalyzes the transfer of a geranyl-geranyl moiety from geranyl-geranyl pyrophosphate to cysteines occuring in specific C-terminal amino acid sequences.</text>
</comment>
<comment type="catalytic activity">
    <reaction evidence="5 6">
        <text>geranylgeranyl diphosphate + L-cysteinyl-[protein] = S-geranylgeranyl-L-cysteinyl-[protein] + diphosphate</text>
        <dbReference type="Rhea" id="RHEA:21240"/>
        <dbReference type="Rhea" id="RHEA-COMP:10131"/>
        <dbReference type="Rhea" id="RHEA-COMP:11537"/>
        <dbReference type="ChEBI" id="CHEBI:29950"/>
        <dbReference type="ChEBI" id="CHEBI:33019"/>
        <dbReference type="ChEBI" id="CHEBI:57533"/>
        <dbReference type="ChEBI" id="CHEBI:86021"/>
        <dbReference type="EC" id="2.5.1.60"/>
    </reaction>
</comment>
<feature type="compositionally biased region" description="Basic and acidic residues" evidence="7">
    <location>
        <begin position="10"/>
        <end position="22"/>
    </location>
</feature>
<organism evidence="8 9">
    <name type="scientific">Elsinoe ampelina</name>
    <dbReference type="NCBI Taxonomy" id="302913"/>
    <lineage>
        <taxon>Eukaryota</taxon>
        <taxon>Fungi</taxon>
        <taxon>Dikarya</taxon>
        <taxon>Ascomycota</taxon>
        <taxon>Pezizomycotina</taxon>
        <taxon>Dothideomycetes</taxon>
        <taxon>Dothideomycetidae</taxon>
        <taxon>Myriangiales</taxon>
        <taxon>Elsinoaceae</taxon>
        <taxon>Elsinoe</taxon>
    </lineage>
</organism>
<keyword evidence="4" id="KW-0677">Repeat</keyword>
<proteinExistence type="inferred from homology"/>
<evidence type="ECO:0000256" key="6">
    <source>
        <dbReference type="RuleBase" id="RU367120"/>
    </source>
</evidence>
<dbReference type="PANTHER" id="PTHR11129">
    <property type="entry name" value="PROTEIN FARNESYLTRANSFERASE ALPHA SUBUNIT/RAB GERANYLGERANYL TRANSFERASE ALPHA SUBUNIT"/>
    <property type="match status" value="1"/>
</dbReference>
<reference evidence="9" key="1">
    <citation type="journal article" date="2020" name="Stud. Mycol.">
        <title>101 Dothideomycetes genomes: A test case for predicting lifestyles and emergence of pathogens.</title>
        <authorList>
            <person name="Haridas S."/>
            <person name="Albert R."/>
            <person name="Binder M."/>
            <person name="Bloem J."/>
            <person name="LaButti K."/>
            <person name="Salamov A."/>
            <person name="Andreopoulos B."/>
            <person name="Baker S."/>
            <person name="Barry K."/>
            <person name="Bills G."/>
            <person name="Bluhm B."/>
            <person name="Cannon C."/>
            <person name="Castanera R."/>
            <person name="Culley D."/>
            <person name="Daum C."/>
            <person name="Ezra D."/>
            <person name="Gonzalez J."/>
            <person name="Henrissat B."/>
            <person name="Kuo A."/>
            <person name="Liang C."/>
            <person name="Lipzen A."/>
            <person name="Lutzoni F."/>
            <person name="Magnuson J."/>
            <person name="Mondo S."/>
            <person name="Nolan M."/>
            <person name="Ohm R."/>
            <person name="Pangilinan J."/>
            <person name="Park H.-J."/>
            <person name="Ramirez L."/>
            <person name="Alfaro M."/>
            <person name="Sun H."/>
            <person name="Tritt A."/>
            <person name="Yoshinaga Y."/>
            <person name="Zwiers L.-H."/>
            <person name="Turgeon B."/>
            <person name="Goodwin S."/>
            <person name="Spatafora J."/>
            <person name="Crous P."/>
            <person name="Grigoriev I."/>
        </authorList>
    </citation>
    <scope>NUCLEOTIDE SEQUENCE [LARGE SCALE GENOMIC DNA]</scope>
    <source>
        <strain evidence="9">CECT 20119</strain>
    </source>
</reference>
<keyword evidence="2 6" id="KW-0637">Prenyltransferase</keyword>
<dbReference type="GO" id="GO:0005968">
    <property type="term" value="C:Rab-protein geranylgeranyltransferase complex"/>
    <property type="evidence" value="ECO:0007669"/>
    <property type="project" value="TreeGrafter"/>
</dbReference>
<dbReference type="GO" id="GO:0004663">
    <property type="term" value="F:Rab geranylgeranyltransferase activity"/>
    <property type="evidence" value="ECO:0007669"/>
    <property type="project" value="UniProtKB-UniRule"/>
</dbReference>
<comment type="similarity">
    <text evidence="1 6">Belongs to the protein prenyltransferase subunit alpha family.</text>
</comment>
<dbReference type="PANTHER" id="PTHR11129:SF2">
    <property type="entry name" value="GERANYLGERANYL TRANSFERASE TYPE-2 SUBUNIT ALPHA"/>
    <property type="match status" value="1"/>
</dbReference>
<dbReference type="GO" id="GO:0097354">
    <property type="term" value="P:prenylation"/>
    <property type="evidence" value="ECO:0007669"/>
    <property type="project" value="UniProtKB-UniRule"/>
</dbReference>
<accession>A0A6A6GR03</accession>
<evidence type="ECO:0000256" key="5">
    <source>
        <dbReference type="ARBA" id="ARBA00047658"/>
    </source>
</evidence>
<dbReference type="PROSITE" id="PS51147">
    <property type="entry name" value="PFTA"/>
    <property type="match status" value="4"/>
</dbReference>
<dbReference type="InterPro" id="IPR002088">
    <property type="entry name" value="Prenyl_trans_a"/>
</dbReference>
<protein>
    <recommendedName>
        <fullName evidence="6">Geranylgeranyl transferase type-2 subunit alpha</fullName>
        <ecNumber evidence="6">2.5.1.60</ecNumber>
    </recommendedName>
    <alternativeName>
        <fullName evidence="6">Geranylgeranyl transferase type II subunit alpha</fullName>
    </alternativeName>
</protein>
<dbReference type="SUPFAM" id="SSF48439">
    <property type="entry name" value="Protein prenylyltransferase"/>
    <property type="match status" value="1"/>
</dbReference>
<evidence type="ECO:0000256" key="1">
    <source>
        <dbReference type="ARBA" id="ARBA00006734"/>
    </source>
</evidence>